<comment type="subcellular location">
    <subcellularLocation>
        <location evidence="1">Cell envelope</location>
    </subcellularLocation>
</comment>
<comment type="similarity">
    <text evidence="2">Belongs to the bacterial solute-binding protein 5 family.</text>
</comment>
<evidence type="ECO:0000256" key="5">
    <source>
        <dbReference type="SAM" id="SignalP"/>
    </source>
</evidence>
<dbReference type="InterPro" id="IPR000914">
    <property type="entry name" value="SBP_5_dom"/>
</dbReference>
<reference evidence="7 8" key="1">
    <citation type="journal article" date="2014" name="BMC Genomics">
        <title>Comparison of environmental and isolate Sulfobacillus genomes reveals diverse carbon, sulfur, nitrogen, and hydrogen metabolisms.</title>
        <authorList>
            <person name="Justice N.B."/>
            <person name="Norman A."/>
            <person name="Brown C.T."/>
            <person name="Singh A."/>
            <person name="Thomas B.C."/>
            <person name="Banfield J.F."/>
        </authorList>
    </citation>
    <scope>NUCLEOTIDE SEQUENCE [LARGE SCALE GENOMIC DNA]</scope>
    <source>
        <strain evidence="7">AMDSBA5</strain>
    </source>
</reference>
<evidence type="ECO:0000313" key="8">
    <source>
        <dbReference type="Proteomes" id="UP000242705"/>
    </source>
</evidence>
<dbReference type="SUPFAM" id="SSF53850">
    <property type="entry name" value="Periplasmic binding protein-like II"/>
    <property type="match status" value="1"/>
</dbReference>
<dbReference type="PIRSF" id="PIRSF002741">
    <property type="entry name" value="MppA"/>
    <property type="match status" value="1"/>
</dbReference>
<gene>
    <name evidence="7" type="ORF">C7B47_08460</name>
</gene>
<dbReference type="Pfam" id="PF00496">
    <property type="entry name" value="SBP_bac_5"/>
    <property type="match status" value="1"/>
</dbReference>
<dbReference type="PROSITE" id="PS51257">
    <property type="entry name" value="PROKAR_LIPOPROTEIN"/>
    <property type="match status" value="1"/>
</dbReference>
<dbReference type="InterPro" id="IPR030678">
    <property type="entry name" value="Peptide/Ni-bd"/>
</dbReference>
<dbReference type="GO" id="GO:0042597">
    <property type="term" value="C:periplasmic space"/>
    <property type="evidence" value="ECO:0007669"/>
    <property type="project" value="UniProtKB-ARBA"/>
</dbReference>
<feature type="signal peptide" evidence="5">
    <location>
        <begin position="1"/>
        <end position="25"/>
    </location>
</feature>
<accession>A0A2T2WYQ7</accession>
<dbReference type="InterPro" id="IPR039424">
    <property type="entry name" value="SBP_5"/>
</dbReference>
<dbReference type="GO" id="GO:0043190">
    <property type="term" value="C:ATP-binding cassette (ABC) transporter complex"/>
    <property type="evidence" value="ECO:0007669"/>
    <property type="project" value="InterPro"/>
</dbReference>
<protein>
    <submittedName>
        <fullName evidence="7">ABC transporter substrate-binding protein</fullName>
    </submittedName>
</protein>
<evidence type="ECO:0000256" key="4">
    <source>
        <dbReference type="ARBA" id="ARBA00022729"/>
    </source>
</evidence>
<evidence type="ECO:0000256" key="3">
    <source>
        <dbReference type="ARBA" id="ARBA00022448"/>
    </source>
</evidence>
<evidence type="ECO:0000256" key="2">
    <source>
        <dbReference type="ARBA" id="ARBA00005695"/>
    </source>
</evidence>
<feature type="domain" description="Solute-binding protein family 5" evidence="6">
    <location>
        <begin position="115"/>
        <end position="503"/>
    </location>
</feature>
<comment type="caution">
    <text evidence="7">The sequence shown here is derived from an EMBL/GenBank/DDBJ whole genome shotgun (WGS) entry which is preliminary data.</text>
</comment>
<feature type="chain" id="PRO_5038356860" evidence="5">
    <location>
        <begin position="26"/>
        <end position="590"/>
    </location>
</feature>
<dbReference type="AlphaFoldDB" id="A0A2T2WYQ7"/>
<name>A0A2T2WYQ7_SULTH</name>
<dbReference type="CDD" id="cd08513">
    <property type="entry name" value="PBP2_thermophilic_Hb8_like"/>
    <property type="match status" value="1"/>
</dbReference>
<evidence type="ECO:0000259" key="6">
    <source>
        <dbReference type="Pfam" id="PF00496"/>
    </source>
</evidence>
<proteinExistence type="inferred from homology"/>
<dbReference type="Gene3D" id="3.10.105.10">
    <property type="entry name" value="Dipeptide-binding Protein, Domain 3"/>
    <property type="match status" value="1"/>
</dbReference>
<keyword evidence="4 5" id="KW-0732">Signal</keyword>
<dbReference type="GO" id="GO:0015833">
    <property type="term" value="P:peptide transport"/>
    <property type="evidence" value="ECO:0007669"/>
    <property type="project" value="TreeGrafter"/>
</dbReference>
<keyword evidence="3" id="KW-0813">Transport</keyword>
<evidence type="ECO:0000256" key="1">
    <source>
        <dbReference type="ARBA" id="ARBA00004196"/>
    </source>
</evidence>
<dbReference type="Gene3D" id="3.40.190.10">
    <property type="entry name" value="Periplasmic binding protein-like II"/>
    <property type="match status" value="1"/>
</dbReference>
<evidence type="ECO:0000313" key="7">
    <source>
        <dbReference type="EMBL" id="PSR27374.1"/>
    </source>
</evidence>
<dbReference type="GO" id="GO:0030313">
    <property type="term" value="C:cell envelope"/>
    <property type="evidence" value="ECO:0007669"/>
    <property type="project" value="UniProtKB-SubCell"/>
</dbReference>
<sequence length="590" mass="64695">MKNNRRHMSLWGAGTVMALVPLLLAGCGSSSTNASSSSSSTSSSPPAASATTTALKPVKGGTIIQALGPLVSINWYLPLRPVAYNSLYDAWAASLMYKGLFHIAPNGKIDFSRSIASSITWNKSGTVYTVKMNPKWHWSDGTPVTANDVAFTWKLIQAASAPNAPAPWPYAGADSGGVPQLIKSFRVINSHEFQITLTQPVNQMWFEYDGLSDFMPLPEQAWNRYPNNVDQELSYLASNGTNVNFFKVVDGPFRLTNAIQNVSWTFTPNSHYDGHKPYINKFVLAYETSETSEVNALQTGTVQVGYLPLSMYDKRSELTNDTLVPSYGYSIARTILNFRSPSVGSILRQLPVRQAMQMGIDQQAIIDALYNGMGVPGTGPVPLHPKTFLAPQLIHPLYNYNIPAAIHLLEKNGWHMVNGVMTNDKGQKLEFNVEYDAGSSTTLAMVQILQQDWAKEGIKVSLTPLPFATMLQYHHQPTKWEIQTGLGWSYGGSYPTGGGMYETNGGYNFYGYSNSTMNALIAATHAPQPSPAAAQKALDAYELFAAKHLPNLWMPVPEGLSEVAKNVHGVRSSANNFTDSISPQYWWVSP</sequence>
<dbReference type="PANTHER" id="PTHR30290:SF10">
    <property type="entry name" value="PERIPLASMIC OLIGOPEPTIDE-BINDING PROTEIN-RELATED"/>
    <property type="match status" value="1"/>
</dbReference>
<dbReference type="EMBL" id="PXYX01000013">
    <property type="protein sequence ID" value="PSR27374.1"/>
    <property type="molecule type" value="Genomic_DNA"/>
</dbReference>
<dbReference type="PANTHER" id="PTHR30290">
    <property type="entry name" value="PERIPLASMIC BINDING COMPONENT OF ABC TRANSPORTER"/>
    <property type="match status" value="1"/>
</dbReference>
<organism evidence="7 8">
    <name type="scientific">Sulfobacillus thermosulfidooxidans</name>
    <dbReference type="NCBI Taxonomy" id="28034"/>
    <lineage>
        <taxon>Bacteria</taxon>
        <taxon>Bacillati</taxon>
        <taxon>Bacillota</taxon>
        <taxon>Clostridia</taxon>
        <taxon>Eubacteriales</taxon>
        <taxon>Clostridiales Family XVII. Incertae Sedis</taxon>
        <taxon>Sulfobacillus</taxon>
    </lineage>
</organism>
<dbReference type="Proteomes" id="UP000242705">
    <property type="component" value="Unassembled WGS sequence"/>
</dbReference>
<dbReference type="GO" id="GO:1904680">
    <property type="term" value="F:peptide transmembrane transporter activity"/>
    <property type="evidence" value="ECO:0007669"/>
    <property type="project" value="TreeGrafter"/>
</dbReference>